<name>A0A6A5HNF1_CAERE</name>
<evidence type="ECO:0000313" key="2">
    <source>
        <dbReference type="EMBL" id="KAF1769438.1"/>
    </source>
</evidence>
<dbReference type="GO" id="GO:0032797">
    <property type="term" value="C:SMN complex"/>
    <property type="evidence" value="ECO:0007669"/>
    <property type="project" value="TreeGrafter"/>
</dbReference>
<comment type="caution">
    <text evidence="2">The sequence shown here is derived from an EMBL/GenBank/DDBJ whole genome shotgun (WGS) entry which is preliminary data.</text>
</comment>
<dbReference type="PANTHER" id="PTHR14710:SF2">
    <property type="entry name" value="GEM-ASSOCIATED PROTEIN 6"/>
    <property type="match status" value="1"/>
</dbReference>
<dbReference type="AlphaFoldDB" id="A0A6A5HNF1"/>
<proteinExistence type="predicted"/>
<organism evidence="2 3">
    <name type="scientific">Caenorhabditis remanei</name>
    <name type="common">Caenorhabditis vulgaris</name>
    <dbReference type="NCBI Taxonomy" id="31234"/>
    <lineage>
        <taxon>Eukaryota</taxon>
        <taxon>Metazoa</taxon>
        <taxon>Ecdysozoa</taxon>
        <taxon>Nematoda</taxon>
        <taxon>Chromadorea</taxon>
        <taxon>Rhabditida</taxon>
        <taxon>Rhabditina</taxon>
        <taxon>Rhabditomorpha</taxon>
        <taxon>Rhabditoidea</taxon>
        <taxon>Rhabditidae</taxon>
        <taxon>Peloderinae</taxon>
        <taxon>Caenorhabditis</taxon>
    </lineage>
</organism>
<accession>A0A6A5HNF1</accession>
<dbReference type="PROSITE" id="PS52001">
    <property type="entry name" value="AD"/>
    <property type="match status" value="1"/>
</dbReference>
<dbReference type="CTD" id="9801985"/>
<dbReference type="Proteomes" id="UP000483820">
    <property type="component" value="Chromosome I"/>
</dbReference>
<dbReference type="InterPro" id="IPR009422">
    <property type="entry name" value="Gemin6"/>
</dbReference>
<dbReference type="GeneID" id="9801985"/>
<dbReference type="PANTHER" id="PTHR14710">
    <property type="entry name" value="GEM-ASSOCIATED PROTEIN 6"/>
    <property type="match status" value="1"/>
</dbReference>
<evidence type="ECO:0000259" key="1">
    <source>
        <dbReference type="PROSITE" id="PS52001"/>
    </source>
</evidence>
<dbReference type="GO" id="GO:0005634">
    <property type="term" value="C:nucleus"/>
    <property type="evidence" value="ECO:0007669"/>
    <property type="project" value="InterPro"/>
</dbReference>
<dbReference type="KEGG" id="crq:GCK72_001255"/>
<dbReference type="RefSeq" id="XP_003111306.2">
    <property type="nucleotide sequence ID" value="XM_003111258.2"/>
</dbReference>
<reference evidence="2 3" key="1">
    <citation type="submission" date="2019-12" db="EMBL/GenBank/DDBJ databases">
        <title>Chromosome-level assembly of the Caenorhabditis remanei genome.</title>
        <authorList>
            <person name="Teterina A.A."/>
            <person name="Willis J.H."/>
            <person name="Phillips P.C."/>
        </authorList>
    </citation>
    <scope>NUCLEOTIDE SEQUENCE [LARGE SCALE GENOMIC DNA]</scope>
    <source>
        <strain evidence="2 3">PX506</strain>
        <tissue evidence="2">Whole organism</tissue>
    </source>
</reference>
<protein>
    <recommendedName>
        <fullName evidence="1">AD domain-containing protein</fullName>
    </recommendedName>
</protein>
<dbReference type="GO" id="GO:0000387">
    <property type="term" value="P:spliceosomal snRNP assembly"/>
    <property type="evidence" value="ECO:0007669"/>
    <property type="project" value="TreeGrafter"/>
</dbReference>
<dbReference type="GO" id="GO:0000245">
    <property type="term" value="P:spliceosomal complex assembly"/>
    <property type="evidence" value="ECO:0007669"/>
    <property type="project" value="InterPro"/>
</dbReference>
<evidence type="ECO:0000313" key="3">
    <source>
        <dbReference type="Proteomes" id="UP000483820"/>
    </source>
</evidence>
<dbReference type="EMBL" id="WUAV01000001">
    <property type="protein sequence ID" value="KAF1769438.1"/>
    <property type="molecule type" value="Genomic_DNA"/>
</dbReference>
<sequence>MMTDDLIWNLLGHKVQIDLDTGDSRRKETTIGHLMTRDPVSHSLVIAKMRDENNIETIEWIPSCSVISIKPFESEEGSGSSDNGVNAVFDKFFGGESEESNEEPEEDIQKRALKVVNYLKSHHLDVVEKPKGTFIIGQCARFERPYHITNIYCDQPIVLKRITKLLQSID</sequence>
<gene>
    <name evidence="2" type="ORF">GCK72_001255</name>
</gene>
<feature type="domain" description="AD" evidence="1">
    <location>
        <begin position="65"/>
        <end position="170"/>
    </location>
</feature>
<dbReference type="InterPro" id="IPR047574">
    <property type="entry name" value="AD"/>
</dbReference>